<dbReference type="AlphaFoldDB" id="A0A6G3QZY7"/>
<dbReference type="GO" id="GO:0009307">
    <property type="term" value="P:DNA restriction-modification system"/>
    <property type="evidence" value="ECO:0007669"/>
    <property type="project" value="InterPro"/>
</dbReference>
<dbReference type="InterPro" id="IPR052906">
    <property type="entry name" value="Type_IV_Methyl-Rstrct_Enzyme"/>
</dbReference>
<dbReference type="InterPro" id="IPR011335">
    <property type="entry name" value="Restrct_endonuc-II-like"/>
</dbReference>
<dbReference type="GO" id="GO:0003677">
    <property type="term" value="F:DNA binding"/>
    <property type="evidence" value="ECO:0007669"/>
    <property type="project" value="InterPro"/>
</dbReference>
<feature type="compositionally biased region" description="Low complexity" evidence="1">
    <location>
        <begin position="95"/>
        <end position="104"/>
    </location>
</feature>
<evidence type="ECO:0000259" key="3">
    <source>
        <dbReference type="Pfam" id="PF04471"/>
    </source>
</evidence>
<dbReference type="PANTHER" id="PTHR30015">
    <property type="entry name" value="MRR RESTRICTION SYSTEM PROTEIN"/>
    <property type="match status" value="1"/>
</dbReference>
<dbReference type="EMBL" id="JAAGMD010000657">
    <property type="protein sequence ID" value="NEA88912.1"/>
    <property type="molecule type" value="Genomic_DNA"/>
</dbReference>
<dbReference type="GO" id="GO:0015666">
    <property type="term" value="F:restriction endodeoxyribonuclease activity"/>
    <property type="evidence" value="ECO:0007669"/>
    <property type="project" value="TreeGrafter"/>
</dbReference>
<gene>
    <name evidence="4" type="ORF">G3I53_23415</name>
</gene>
<comment type="caution">
    <text evidence="4">The sequence shown here is derived from an EMBL/GenBank/DDBJ whole genome shotgun (WGS) entry which is preliminary data.</text>
</comment>
<reference evidence="4" key="1">
    <citation type="submission" date="2020-01" db="EMBL/GenBank/DDBJ databases">
        <title>Insect and environment-associated Actinomycetes.</title>
        <authorList>
            <person name="Currrie C."/>
            <person name="Chevrette M."/>
            <person name="Carlson C."/>
            <person name="Stubbendieck R."/>
            <person name="Wendt-Pienkowski E."/>
        </authorList>
    </citation>
    <scope>NUCLEOTIDE SEQUENCE</scope>
    <source>
        <strain evidence="4">SID14436</strain>
    </source>
</reference>
<keyword evidence="2" id="KW-1133">Transmembrane helix</keyword>
<proteinExistence type="predicted"/>
<sequence>MYFVLLAVIVTLTGLTARTVAAAAERRPAWAFALALLVAAGGIAFWRRRRRISAVKLARRAAQALDAAAETAVDVLDETPPVAGPVRPCEPALPTAPVTPAGSPAPGGAGAAEVPAEGGLLEPEQTAVLVDPAVDDPLHAAYEALDPYEFEEAVAELCRRDGCRDVEVVGGAGDLGADVVARTPDGRLLVVQCKRYGDTNRVGSQDMQRFGGTCFTVHGADVAVMVTTSGFTGPALEYAEQCGIVCVDGPDLLRWRDGSGPSPWEAGDAGDALG</sequence>
<keyword evidence="4" id="KW-0378">Hydrolase</keyword>
<keyword evidence="2" id="KW-0812">Transmembrane</keyword>
<keyword evidence="4" id="KW-0540">Nuclease</keyword>
<dbReference type="InterPro" id="IPR007560">
    <property type="entry name" value="Restrct_endonuc_IV_Mrr"/>
</dbReference>
<dbReference type="PANTHER" id="PTHR30015:SF6">
    <property type="entry name" value="SLL1429 PROTEIN"/>
    <property type="match status" value="1"/>
</dbReference>
<protein>
    <submittedName>
        <fullName evidence="4">Restriction endonuclease</fullName>
    </submittedName>
</protein>
<dbReference type="Pfam" id="PF04471">
    <property type="entry name" value="Mrr_cat"/>
    <property type="match status" value="1"/>
</dbReference>
<accession>A0A6G3QZY7</accession>
<keyword evidence="2" id="KW-0472">Membrane</keyword>
<dbReference type="InterPro" id="IPR011856">
    <property type="entry name" value="tRNA_endonuc-like_dom_sf"/>
</dbReference>
<evidence type="ECO:0000256" key="2">
    <source>
        <dbReference type="SAM" id="Phobius"/>
    </source>
</evidence>
<feature type="region of interest" description="Disordered" evidence="1">
    <location>
        <begin position="91"/>
        <end position="114"/>
    </location>
</feature>
<keyword evidence="4" id="KW-0255">Endonuclease</keyword>
<feature type="domain" description="Restriction endonuclease type IV Mrr" evidence="3">
    <location>
        <begin position="144"/>
        <end position="255"/>
    </location>
</feature>
<evidence type="ECO:0000313" key="4">
    <source>
        <dbReference type="EMBL" id="NEA88912.1"/>
    </source>
</evidence>
<evidence type="ECO:0000256" key="1">
    <source>
        <dbReference type="SAM" id="MobiDB-lite"/>
    </source>
</evidence>
<feature type="transmembrane region" description="Helical" evidence="2">
    <location>
        <begin position="29"/>
        <end position="46"/>
    </location>
</feature>
<dbReference type="Gene3D" id="3.40.1350.10">
    <property type="match status" value="1"/>
</dbReference>
<name>A0A6G3QZY7_9ACTN</name>
<dbReference type="SUPFAM" id="SSF52980">
    <property type="entry name" value="Restriction endonuclease-like"/>
    <property type="match status" value="1"/>
</dbReference>
<organism evidence="4">
    <name type="scientific">Streptomyces sp. SID14436</name>
    <dbReference type="NCBI Taxonomy" id="2706070"/>
    <lineage>
        <taxon>Bacteria</taxon>
        <taxon>Bacillati</taxon>
        <taxon>Actinomycetota</taxon>
        <taxon>Actinomycetes</taxon>
        <taxon>Kitasatosporales</taxon>
        <taxon>Streptomycetaceae</taxon>
        <taxon>Streptomyces</taxon>
    </lineage>
</organism>